<comment type="similarity">
    <text evidence="2">Belongs to the NOSIP family.</text>
</comment>
<feature type="coiled-coil region" evidence="4">
    <location>
        <begin position="95"/>
        <end position="122"/>
    </location>
</feature>
<comment type="subcellular location">
    <subcellularLocation>
        <location evidence="1">Nucleus</location>
    </subcellularLocation>
</comment>
<dbReference type="PANTHER" id="PTHR13063">
    <property type="entry name" value="ENOS INTERACTING PROTEIN"/>
    <property type="match status" value="1"/>
</dbReference>
<feature type="domain" description="Nitric oxide synthase-interacting protein zinc-finger" evidence="5">
    <location>
        <begin position="15"/>
        <end position="74"/>
    </location>
</feature>
<reference evidence="6" key="1">
    <citation type="submission" date="2021-01" db="EMBL/GenBank/DDBJ databases">
        <authorList>
            <person name="Corre E."/>
            <person name="Pelletier E."/>
            <person name="Niang G."/>
            <person name="Scheremetjew M."/>
            <person name="Finn R."/>
            <person name="Kale V."/>
            <person name="Holt S."/>
            <person name="Cochrane G."/>
            <person name="Meng A."/>
            <person name="Brown T."/>
            <person name="Cohen L."/>
        </authorList>
    </citation>
    <scope>NUCLEOTIDE SEQUENCE</scope>
    <source>
        <strain evidence="6">CCMP2084</strain>
    </source>
</reference>
<evidence type="ECO:0000259" key="5">
    <source>
        <dbReference type="Pfam" id="PF15906"/>
    </source>
</evidence>
<protein>
    <recommendedName>
        <fullName evidence="5">Nitric oxide synthase-interacting protein zinc-finger domain-containing protein</fullName>
    </recommendedName>
</protein>
<dbReference type="PANTHER" id="PTHR13063:SF10">
    <property type="entry name" value="NITRIC OXIDE SYNTHASE-INTERACTING PROTEIN"/>
    <property type="match status" value="1"/>
</dbReference>
<accession>A0A7S2UPF1</accession>
<dbReference type="InterPro" id="IPR013083">
    <property type="entry name" value="Znf_RING/FYVE/PHD"/>
</dbReference>
<organism evidence="6">
    <name type="scientific">Attheya septentrionalis</name>
    <dbReference type="NCBI Taxonomy" id="420275"/>
    <lineage>
        <taxon>Eukaryota</taxon>
        <taxon>Sar</taxon>
        <taxon>Stramenopiles</taxon>
        <taxon>Ochrophyta</taxon>
        <taxon>Bacillariophyta</taxon>
        <taxon>Coscinodiscophyceae</taxon>
        <taxon>Chaetocerotophycidae</taxon>
        <taxon>Chaetocerotales</taxon>
        <taxon>Attheyaceae</taxon>
        <taxon>Attheya</taxon>
    </lineage>
</organism>
<proteinExistence type="inferred from homology"/>
<name>A0A7S2UPF1_9STRA</name>
<evidence type="ECO:0000256" key="1">
    <source>
        <dbReference type="ARBA" id="ARBA00004123"/>
    </source>
</evidence>
<sequence length="281" mass="30778">MARKSKQPGGHNPLTAHERKKLLGAYGTTTARLGTDSQQKFGYCCLGLQPAADPVATPSGHIYNREAIVSYLLTKTQDYKKALAAYEGRQTQRSAKRQKLTKEKEEEQLAQFERKNKGASQLSDATHSQALVATTQINLESRETATATLKRTSYWLSEMQPAQQDILDTDELPPKRPASPMSGEPLRIKDLTPLDLRTDDAGGFTCAVSDKSLTTQPVVAITKSGQVMLKSVFDELARPTMTCPITGKKFKEKHVLTLQKGSSGFAASGSVTAKKYRPTMT</sequence>
<dbReference type="Pfam" id="PF15906">
    <property type="entry name" value="zf-NOSIP"/>
    <property type="match status" value="1"/>
</dbReference>
<dbReference type="GO" id="GO:0005634">
    <property type="term" value="C:nucleus"/>
    <property type="evidence" value="ECO:0007669"/>
    <property type="project" value="UniProtKB-SubCell"/>
</dbReference>
<dbReference type="EMBL" id="HBHQ01023053">
    <property type="protein sequence ID" value="CAD9823768.1"/>
    <property type="molecule type" value="Transcribed_RNA"/>
</dbReference>
<evidence type="ECO:0000256" key="3">
    <source>
        <dbReference type="ARBA" id="ARBA00023242"/>
    </source>
</evidence>
<keyword evidence="4" id="KW-0175">Coiled coil</keyword>
<keyword evidence="3" id="KW-0539">Nucleus</keyword>
<gene>
    <name evidence="6" type="ORF">ASEP1449_LOCUS15602</name>
</gene>
<dbReference type="InterPro" id="IPR031790">
    <property type="entry name" value="Znf-NOSIP"/>
</dbReference>
<evidence type="ECO:0000256" key="4">
    <source>
        <dbReference type="SAM" id="Coils"/>
    </source>
</evidence>
<dbReference type="InterPro" id="IPR016818">
    <property type="entry name" value="NOSIP"/>
</dbReference>
<dbReference type="AlphaFoldDB" id="A0A7S2UPF1"/>
<dbReference type="Gene3D" id="3.30.40.10">
    <property type="entry name" value="Zinc/RING finger domain, C3HC4 (zinc finger)"/>
    <property type="match status" value="1"/>
</dbReference>
<dbReference type="GO" id="GO:0061630">
    <property type="term" value="F:ubiquitin protein ligase activity"/>
    <property type="evidence" value="ECO:0007669"/>
    <property type="project" value="InterPro"/>
</dbReference>
<dbReference type="SUPFAM" id="SSF57850">
    <property type="entry name" value="RING/U-box"/>
    <property type="match status" value="1"/>
</dbReference>
<evidence type="ECO:0000313" key="6">
    <source>
        <dbReference type="EMBL" id="CAD9823768.1"/>
    </source>
</evidence>
<evidence type="ECO:0000256" key="2">
    <source>
        <dbReference type="ARBA" id="ARBA00008126"/>
    </source>
</evidence>